<keyword evidence="4 5" id="KW-0720">Serine protease</keyword>
<sequence length="398" mass="40793">MKFRTIRATSTAVALTGLLCTLATAPARAATTPVGWEGAALSLSAAQQLSQGDGVTVAVLDSGVYADHPALKGKVTTGPDYFKDGLKAGDSEWGQHGTAMASDVLKVAPRAKILSVRVIDDKHEEERTQEDLEESFRKGNNPIADGINYAVEHGADVITMSLGSDNLFSSYAEDEAAALAYAARQGVPVLASAGNAGDVLNGASYPAGYAGVIAVAATQQNGTRAEFSTVHTYNDVAAPGVDIISATNTGGYKQGNGTSPACALAAGVVALMKAKNPKLTPAQVNDVLIATTHRPAGGGSALLGYGRINAEAAVKAAVSPPKDETGPVAYKGKEHLATPDGTPKTTHPEMEQEVWLTGLVAAGVGLLSLAGGVLLAWSGRRKPPERTPVMQSQGPFPA</sequence>
<dbReference type="GO" id="GO:0004252">
    <property type="term" value="F:serine-type endopeptidase activity"/>
    <property type="evidence" value="ECO:0007669"/>
    <property type="project" value="UniProtKB-UniRule"/>
</dbReference>
<keyword evidence="7" id="KW-0812">Transmembrane</keyword>
<feature type="domain" description="Peptidase S8/S53" evidence="9">
    <location>
        <begin position="52"/>
        <end position="306"/>
    </location>
</feature>
<dbReference type="InterPro" id="IPR023827">
    <property type="entry name" value="Peptidase_S8_Asp-AS"/>
</dbReference>
<dbReference type="PANTHER" id="PTHR43806">
    <property type="entry name" value="PEPTIDASE S8"/>
    <property type="match status" value="1"/>
</dbReference>
<evidence type="ECO:0000256" key="5">
    <source>
        <dbReference type="PROSITE-ProRule" id="PRU01240"/>
    </source>
</evidence>
<evidence type="ECO:0000256" key="4">
    <source>
        <dbReference type="ARBA" id="ARBA00022825"/>
    </source>
</evidence>
<dbReference type="InterPro" id="IPR015500">
    <property type="entry name" value="Peptidase_S8_subtilisin-rel"/>
</dbReference>
<feature type="compositionally biased region" description="Polar residues" evidence="6">
    <location>
        <begin position="389"/>
        <end position="398"/>
    </location>
</feature>
<dbReference type="InterPro" id="IPR000209">
    <property type="entry name" value="Peptidase_S8/S53_dom"/>
</dbReference>
<evidence type="ECO:0000256" key="6">
    <source>
        <dbReference type="SAM" id="MobiDB-lite"/>
    </source>
</evidence>
<evidence type="ECO:0000259" key="9">
    <source>
        <dbReference type="Pfam" id="PF00082"/>
    </source>
</evidence>
<dbReference type="EMBL" id="LMWY01000044">
    <property type="protein sequence ID" value="KUN96083.1"/>
    <property type="molecule type" value="Genomic_DNA"/>
</dbReference>
<evidence type="ECO:0000256" key="2">
    <source>
        <dbReference type="ARBA" id="ARBA00022670"/>
    </source>
</evidence>
<reference evidence="10 11" key="1">
    <citation type="submission" date="2015-10" db="EMBL/GenBank/DDBJ databases">
        <title>Draft genome sequence of Streptomyces caeruleatus NRRL B-24802, type strain for the species Streptomyces caeruleatus.</title>
        <authorList>
            <person name="Ruckert C."/>
            <person name="Winkler A."/>
            <person name="Kalinowski J."/>
            <person name="Kampfer P."/>
            <person name="Glaeser S."/>
        </authorList>
    </citation>
    <scope>NUCLEOTIDE SEQUENCE [LARGE SCALE GENOMIC DNA]</scope>
    <source>
        <strain evidence="10 11">NRRL B-24802</strain>
    </source>
</reference>
<name>A0A101TPI0_9ACTN</name>
<feature type="transmembrane region" description="Helical" evidence="7">
    <location>
        <begin position="354"/>
        <end position="377"/>
    </location>
</feature>
<accession>A0A101TPI0</accession>
<evidence type="ECO:0000256" key="1">
    <source>
        <dbReference type="ARBA" id="ARBA00011073"/>
    </source>
</evidence>
<evidence type="ECO:0000256" key="3">
    <source>
        <dbReference type="ARBA" id="ARBA00022801"/>
    </source>
</evidence>
<feature type="region of interest" description="Disordered" evidence="6">
    <location>
        <begin position="319"/>
        <end position="347"/>
    </location>
</feature>
<dbReference type="PROSITE" id="PS00136">
    <property type="entry name" value="SUBTILASE_ASP"/>
    <property type="match status" value="1"/>
</dbReference>
<dbReference type="Pfam" id="PF00082">
    <property type="entry name" value="Peptidase_S8"/>
    <property type="match status" value="1"/>
</dbReference>
<proteinExistence type="inferred from homology"/>
<comment type="caution">
    <text evidence="10">The sequence shown here is derived from an EMBL/GenBank/DDBJ whole genome shotgun (WGS) entry which is preliminary data.</text>
</comment>
<keyword evidence="3 5" id="KW-0378">Hydrolase</keyword>
<protein>
    <submittedName>
        <fullName evidence="10">Serine protease</fullName>
    </submittedName>
</protein>
<dbReference type="AlphaFoldDB" id="A0A101TPI0"/>
<feature type="signal peptide" evidence="8">
    <location>
        <begin position="1"/>
        <end position="29"/>
    </location>
</feature>
<dbReference type="GO" id="GO:0006508">
    <property type="term" value="P:proteolysis"/>
    <property type="evidence" value="ECO:0007669"/>
    <property type="project" value="UniProtKB-KW"/>
</dbReference>
<evidence type="ECO:0000313" key="10">
    <source>
        <dbReference type="EMBL" id="KUN96083.1"/>
    </source>
</evidence>
<dbReference type="InterPro" id="IPR050131">
    <property type="entry name" value="Peptidase_S8_subtilisin-like"/>
</dbReference>
<feature type="active site" description="Charge relay system" evidence="5">
    <location>
        <position position="96"/>
    </location>
</feature>
<dbReference type="Proteomes" id="UP000053429">
    <property type="component" value="Unassembled WGS sequence"/>
</dbReference>
<keyword evidence="7" id="KW-0472">Membrane</keyword>
<organism evidence="10 11">
    <name type="scientific">Streptomyces caeruleatus</name>
    <dbReference type="NCBI Taxonomy" id="661399"/>
    <lineage>
        <taxon>Bacteria</taxon>
        <taxon>Bacillati</taxon>
        <taxon>Actinomycetota</taxon>
        <taxon>Actinomycetes</taxon>
        <taxon>Kitasatosporales</taxon>
        <taxon>Streptomycetaceae</taxon>
        <taxon>Streptomyces</taxon>
    </lineage>
</organism>
<feature type="compositionally biased region" description="Basic and acidic residues" evidence="6">
    <location>
        <begin position="321"/>
        <end position="337"/>
    </location>
</feature>
<dbReference type="Gene3D" id="3.40.50.200">
    <property type="entry name" value="Peptidase S8/S53 domain"/>
    <property type="match status" value="1"/>
</dbReference>
<feature type="active site" description="Charge relay system" evidence="5">
    <location>
        <position position="259"/>
    </location>
</feature>
<dbReference type="InterPro" id="IPR036852">
    <property type="entry name" value="Peptidase_S8/S53_dom_sf"/>
</dbReference>
<comment type="similarity">
    <text evidence="1 5">Belongs to the peptidase S8 family.</text>
</comment>
<keyword evidence="11" id="KW-1185">Reference proteome</keyword>
<keyword evidence="2 5" id="KW-0645">Protease</keyword>
<dbReference type="STRING" id="661399.AQJ67_33035"/>
<keyword evidence="8" id="KW-0732">Signal</keyword>
<keyword evidence="7" id="KW-1133">Transmembrane helix</keyword>
<dbReference type="PROSITE" id="PS51892">
    <property type="entry name" value="SUBTILASE"/>
    <property type="match status" value="1"/>
</dbReference>
<dbReference type="SUPFAM" id="SSF52743">
    <property type="entry name" value="Subtilisin-like"/>
    <property type="match status" value="1"/>
</dbReference>
<feature type="chain" id="PRO_5007107324" evidence="8">
    <location>
        <begin position="30"/>
        <end position="398"/>
    </location>
</feature>
<evidence type="ECO:0000256" key="8">
    <source>
        <dbReference type="SAM" id="SignalP"/>
    </source>
</evidence>
<evidence type="ECO:0000313" key="11">
    <source>
        <dbReference type="Proteomes" id="UP000053429"/>
    </source>
</evidence>
<feature type="region of interest" description="Disordered" evidence="6">
    <location>
        <begin position="379"/>
        <end position="398"/>
    </location>
</feature>
<gene>
    <name evidence="10" type="ORF">AQJ67_33035</name>
</gene>
<dbReference type="PANTHER" id="PTHR43806:SF11">
    <property type="entry name" value="CEREVISIN-RELATED"/>
    <property type="match status" value="1"/>
</dbReference>
<feature type="active site" description="Charge relay system" evidence="5">
    <location>
        <position position="61"/>
    </location>
</feature>
<dbReference type="PRINTS" id="PR00723">
    <property type="entry name" value="SUBTILISIN"/>
</dbReference>
<evidence type="ECO:0000256" key="7">
    <source>
        <dbReference type="SAM" id="Phobius"/>
    </source>
</evidence>